<keyword evidence="2" id="KW-1185">Reference proteome</keyword>
<protein>
    <submittedName>
        <fullName evidence="1">Uncharacterized protein</fullName>
    </submittedName>
</protein>
<dbReference type="RefSeq" id="WP_380133659.1">
    <property type="nucleotide sequence ID" value="NZ_JBHTFY010000001.1"/>
</dbReference>
<organism evidence="1 2">
    <name type="scientific">Dactylosporangium darangshiense</name>
    <dbReference type="NCBI Taxonomy" id="579108"/>
    <lineage>
        <taxon>Bacteria</taxon>
        <taxon>Bacillati</taxon>
        <taxon>Actinomycetota</taxon>
        <taxon>Actinomycetes</taxon>
        <taxon>Micromonosporales</taxon>
        <taxon>Micromonosporaceae</taxon>
        <taxon>Dactylosporangium</taxon>
    </lineage>
</organism>
<comment type="caution">
    <text evidence="1">The sequence shown here is derived from an EMBL/GenBank/DDBJ whole genome shotgun (WGS) entry which is preliminary data.</text>
</comment>
<gene>
    <name evidence="1" type="ORF">GCM10022255_096330</name>
</gene>
<accession>A0ABP8DQK3</accession>
<sequence>MGGEPVEQVGAVGLVVLGGVVALPLQGGAELDAGLEVGAGFADGFEGAVEFGGWGQ</sequence>
<reference evidence="2" key="1">
    <citation type="journal article" date="2019" name="Int. J. Syst. Evol. Microbiol.">
        <title>The Global Catalogue of Microorganisms (GCM) 10K type strain sequencing project: providing services to taxonomists for standard genome sequencing and annotation.</title>
        <authorList>
            <consortium name="The Broad Institute Genomics Platform"/>
            <consortium name="The Broad Institute Genome Sequencing Center for Infectious Disease"/>
            <person name="Wu L."/>
            <person name="Ma J."/>
        </authorList>
    </citation>
    <scope>NUCLEOTIDE SEQUENCE [LARGE SCALE GENOMIC DNA]</scope>
    <source>
        <strain evidence="2">JCM 17441</strain>
    </source>
</reference>
<proteinExistence type="predicted"/>
<evidence type="ECO:0000313" key="2">
    <source>
        <dbReference type="Proteomes" id="UP001500620"/>
    </source>
</evidence>
<name>A0ABP8DQK3_9ACTN</name>
<dbReference type="Proteomes" id="UP001500620">
    <property type="component" value="Unassembled WGS sequence"/>
</dbReference>
<evidence type="ECO:0000313" key="1">
    <source>
        <dbReference type="EMBL" id="GAA4261882.1"/>
    </source>
</evidence>
<dbReference type="EMBL" id="BAABAT010000048">
    <property type="protein sequence ID" value="GAA4261882.1"/>
    <property type="molecule type" value="Genomic_DNA"/>
</dbReference>